<dbReference type="CDD" id="cd06454">
    <property type="entry name" value="KBL_like"/>
    <property type="match status" value="1"/>
</dbReference>
<dbReference type="NCBIfam" id="TIGR01822">
    <property type="entry name" value="2am3keto_CoA"/>
    <property type="match status" value="1"/>
</dbReference>
<dbReference type="EC" id="2.3.1.29" evidence="7"/>
<dbReference type="FunFam" id="3.40.640.10:FF:000006">
    <property type="entry name" value="5-aminolevulinate synthase, mitochondrial"/>
    <property type="match status" value="1"/>
</dbReference>
<evidence type="ECO:0000259" key="14">
    <source>
        <dbReference type="Pfam" id="PF22928"/>
    </source>
</evidence>
<evidence type="ECO:0000256" key="5">
    <source>
        <dbReference type="ARBA" id="ARBA00023315"/>
    </source>
</evidence>
<comment type="similarity">
    <text evidence="2">Belongs to the class-II pyridoxal-phosphate-dependent aminotransferase family.</text>
</comment>
<dbReference type="InterPro" id="IPR001917">
    <property type="entry name" value="Aminotrans_II_pyridoxalP_BS"/>
</dbReference>
<dbReference type="Gene3D" id="3.40.640.10">
    <property type="entry name" value="Type I PLP-dependent aspartate aminotransferase-like (Major domain)"/>
    <property type="match status" value="1"/>
</dbReference>
<evidence type="ECO:0000313" key="16">
    <source>
        <dbReference type="EMBL" id="KAF7435473.1"/>
    </source>
</evidence>
<dbReference type="InterPro" id="IPR015422">
    <property type="entry name" value="PyrdxlP-dep_Trfase_small"/>
</dbReference>
<evidence type="ECO:0000259" key="15">
    <source>
        <dbReference type="Pfam" id="PF22929"/>
    </source>
</evidence>
<evidence type="ECO:0000256" key="3">
    <source>
        <dbReference type="ARBA" id="ARBA00022679"/>
    </source>
</evidence>
<evidence type="ECO:0000256" key="4">
    <source>
        <dbReference type="ARBA" id="ARBA00022898"/>
    </source>
</evidence>
<dbReference type="InterPro" id="IPR015424">
    <property type="entry name" value="PyrdxlP-dep_Trfase"/>
</dbReference>
<proteinExistence type="inferred from homology"/>
<evidence type="ECO:0000256" key="9">
    <source>
        <dbReference type="ARBA" id="ARBA00075633"/>
    </source>
</evidence>
<gene>
    <name evidence="16" type="ORF">H0235_003664</name>
</gene>
<reference evidence="16" key="1">
    <citation type="journal article" date="2020" name="G3 (Bethesda)">
        <title>High-Quality Assemblies for Three Invasive Social Wasps from the &lt;i&gt;Vespula&lt;/i&gt; Genus.</title>
        <authorList>
            <person name="Harrop T.W.R."/>
            <person name="Guhlin J."/>
            <person name="McLaughlin G.M."/>
            <person name="Permina E."/>
            <person name="Stockwell P."/>
            <person name="Gilligan J."/>
            <person name="Le Lec M.F."/>
            <person name="Gruber M.A.M."/>
            <person name="Quinn O."/>
            <person name="Lovegrove M."/>
            <person name="Duncan E.J."/>
            <person name="Remnant E.J."/>
            <person name="Van Eeckhoven J."/>
            <person name="Graham B."/>
            <person name="Knapp R.A."/>
            <person name="Langford K.W."/>
            <person name="Kronenberg Z."/>
            <person name="Press M.O."/>
            <person name="Eacker S.M."/>
            <person name="Wilson-Rankin E.E."/>
            <person name="Purcell J."/>
            <person name="Lester P.J."/>
            <person name="Dearden P.K."/>
        </authorList>
    </citation>
    <scope>NUCLEOTIDE SEQUENCE</scope>
    <source>
        <strain evidence="16">Volc-1</strain>
    </source>
</reference>
<name>A0A834UF64_VESPE</name>
<dbReference type="InterPro" id="IPR022145">
    <property type="entry name" value="INTS1_RPB2-bd"/>
</dbReference>
<protein>
    <recommendedName>
        <fullName evidence="8">2-amino-3-ketobutyrate coenzyme A ligase, mitochondrial</fullName>
        <ecNumber evidence="7">2.3.1.29</ecNumber>
    </recommendedName>
    <alternativeName>
        <fullName evidence="9">Aminoacetone synthase</fullName>
    </alternativeName>
    <alternativeName>
        <fullName evidence="10">Glycine acetyltransferase</fullName>
    </alternativeName>
</protein>
<dbReference type="InterPro" id="IPR053965">
    <property type="entry name" value="INTS1_R4"/>
</dbReference>
<dbReference type="GO" id="GO:0032039">
    <property type="term" value="C:integrator complex"/>
    <property type="evidence" value="ECO:0007669"/>
    <property type="project" value="InterPro"/>
</dbReference>
<dbReference type="Gene3D" id="3.90.1150.10">
    <property type="entry name" value="Aspartate Aminotransferase, domain 1"/>
    <property type="match status" value="1"/>
</dbReference>
<dbReference type="PANTHER" id="PTHR21224">
    <property type="entry name" value="INTEGRATOR COMPLEX SUBUNIT 1"/>
    <property type="match status" value="1"/>
</dbReference>
<dbReference type="InterPro" id="IPR004839">
    <property type="entry name" value="Aminotransferase_I/II_large"/>
</dbReference>
<dbReference type="Proteomes" id="UP000600918">
    <property type="component" value="Unassembled WGS sequence"/>
</dbReference>
<comment type="cofactor">
    <cofactor evidence="1">
        <name>pyridoxal 5'-phosphate</name>
        <dbReference type="ChEBI" id="CHEBI:597326"/>
    </cofactor>
</comment>
<feature type="domain" description="Integrator complex subunit 1 RPB2-binding" evidence="12">
    <location>
        <begin position="636"/>
        <end position="789"/>
    </location>
</feature>
<feature type="domain" description="Integrator complex subunit 1 INTS2-binding" evidence="15">
    <location>
        <begin position="1266"/>
        <end position="1589"/>
    </location>
</feature>
<evidence type="ECO:0000256" key="6">
    <source>
        <dbReference type="ARBA" id="ARBA00052559"/>
    </source>
</evidence>
<dbReference type="GO" id="GO:0008890">
    <property type="term" value="F:glycine C-acetyltransferase activity"/>
    <property type="evidence" value="ECO:0007669"/>
    <property type="project" value="UniProtKB-EC"/>
</dbReference>
<evidence type="ECO:0000259" key="11">
    <source>
        <dbReference type="Pfam" id="PF00155"/>
    </source>
</evidence>
<evidence type="ECO:0000259" key="13">
    <source>
        <dbReference type="Pfam" id="PF22927"/>
    </source>
</evidence>
<dbReference type="GO" id="GO:0030170">
    <property type="term" value="F:pyridoxal phosphate binding"/>
    <property type="evidence" value="ECO:0007669"/>
    <property type="project" value="InterPro"/>
</dbReference>
<evidence type="ECO:0000256" key="2">
    <source>
        <dbReference type="ARBA" id="ARBA00008392"/>
    </source>
</evidence>
<feature type="domain" description="Integrator complex subunit 1 R3" evidence="13">
    <location>
        <begin position="2060"/>
        <end position="2218"/>
    </location>
</feature>
<dbReference type="SUPFAM" id="SSF53383">
    <property type="entry name" value="PLP-dependent transferases"/>
    <property type="match status" value="1"/>
</dbReference>
<dbReference type="InterPro" id="IPR015421">
    <property type="entry name" value="PyrdxlP-dep_Trfase_major"/>
</dbReference>
<dbReference type="PANTHER" id="PTHR21224:SF1">
    <property type="entry name" value="INTEGRATOR COMPLEX SUBUNIT 1"/>
    <property type="match status" value="1"/>
</dbReference>
<dbReference type="GO" id="GO:0005737">
    <property type="term" value="C:cytoplasm"/>
    <property type="evidence" value="ECO:0007669"/>
    <property type="project" value="UniProtKB-ARBA"/>
</dbReference>
<keyword evidence="17" id="KW-1185">Reference proteome</keyword>
<keyword evidence="3" id="KW-0808">Transferase</keyword>
<evidence type="ECO:0000259" key="12">
    <source>
        <dbReference type="Pfam" id="PF12432"/>
    </source>
</evidence>
<dbReference type="GO" id="GO:0034474">
    <property type="term" value="P:U2 snRNA 3'-end processing"/>
    <property type="evidence" value="ECO:0007669"/>
    <property type="project" value="InterPro"/>
</dbReference>
<comment type="caution">
    <text evidence="16">The sequence shown here is derived from an EMBL/GenBank/DDBJ whole genome shotgun (WGS) entry which is preliminary data.</text>
</comment>
<dbReference type="Pfam" id="PF22929">
    <property type="entry name" value="INTS1_INTS2-bd"/>
    <property type="match status" value="1"/>
</dbReference>
<dbReference type="Pfam" id="PF22928">
    <property type="entry name" value="INTS1_R4"/>
    <property type="match status" value="1"/>
</dbReference>
<evidence type="ECO:0000313" key="17">
    <source>
        <dbReference type="Proteomes" id="UP000600918"/>
    </source>
</evidence>
<keyword evidence="5" id="KW-0012">Acyltransferase</keyword>
<dbReference type="Pfam" id="PF22927">
    <property type="entry name" value="INT1_R3"/>
    <property type="match status" value="1"/>
</dbReference>
<evidence type="ECO:0000256" key="8">
    <source>
        <dbReference type="ARBA" id="ARBA00069660"/>
    </source>
</evidence>
<dbReference type="EMBL" id="JACSDY010000002">
    <property type="protein sequence ID" value="KAF7435473.1"/>
    <property type="molecule type" value="Genomic_DNA"/>
</dbReference>
<keyword evidence="4" id="KW-0663">Pyridoxal phosphate</keyword>
<dbReference type="InterPro" id="IPR038902">
    <property type="entry name" value="INTS1"/>
</dbReference>
<evidence type="ECO:0000256" key="10">
    <source>
        <dbReference type="ARBA" id="ARBA00078624"/>
    </source>
</evidence>
<dbReference type="Pfam" id="PF00155">
    <property type="entry name" value="Aminotran_1_2"/>
    <property type="match status" value="1"/>
</dbReference>
<dbReference type="InterPro" id="IPR053966">
    <property type="entry name" value="INTS1_INTS2-bd"/>
</dbReference>
<dbReference type="InterPro" id="IPR053964">
    <property type="entry name" value="INT1_R3"/>
</dbReference>
<feature type="domain" description="Aminotransferase class I/classII large" evidence="11">
    <location>
        <begin position="63"/>
        <end position="401"/>
    </location>
</feature>
<dbReference type="InterPro" id="IPR011282">
    <property type="entry name" value="2am3keto_CoA_ligase"/>
</dbReference>
<dbReference type="NCBIfam" id="NF005394">
    <property type="entry name" value="PRK06939.1"/>
    <property type="match status" value="1"/>
</dbReference>
<dbReference type="GO" id="GO:0006567">
    <property type="term" value="P:L-threonine catabolic process"/>
    <property type="evidence" value="ECO:0007669"/>
    <property type="project" value="InterPro"/>
</dbReference>
<dbReference type="Pfam" id="PF12432">
    <property type="entry name" value="INTS1_RP2B-bd"/>
    <property type="match status" value="1"/>
</dbReference>
<evidence type="ECO:0000256" key="1">
    <source>
        <dbReference type="ARBA" id="ARBA00001933"/>
    </source>
</evidence>
<feature type="domain" description="Integrator complex subunit 1 R4" evidence="14">
    <location>
        <begin position="2268"/>
        <end position="2362"/>
    </location>
</feature>
<organism evidence="16 17">
    <name type="scientific">Vespula pensylvanica</name>
    <name type="common">Western yellow jacket</name>
    <name type="synonym">Wasp</name>
    <dbReference type="NCBI Taxonomy" id="30213"/>
    <lineage>
        <taxon>Eukaryota</taxon>
        <taxon>Metazoa</taxon>
        <taxon>Ecdysozoa</taxon>
        <taxon>Arthropoda</taxon>
        <taxon>Hexapoda</taxon>
        <taxon>Insecta</taxon>
        <taxon>Pterygota</taxon>
        <taxon>Neoptera</taxon>
        <taxon>Endopterygota</taxon>
        <taxon>Hymenoptera</taxon>
        <taxon>Apocrita</taxon>
        <taxon>Aculeata</taxon>
        <taxon>Vespoidea</taxon>
        <taxon>Vespidae</taxon>
        <taxon>Vespinae</taxon>
        <taxon>Vespula</taxon>
    </lineage>
</organism>
<dbReference type="PROSITE" id="PS00599">
    <property type="entry name" value="AA_TRANSFER_CLASS_2"/>
    <property type="match status" value="1"/>
</dbReference>
<comment type="catalytic activity">
    <reaction evidence="6">
        <text>glycine + acetyl-CoA = (2S)-2-amino-3-oxobutanoate + CoA</text>
        <dbReference type="Rhea" id="RHEA:20736"/>
        <dbReference type="ChEBI" id="CHEBI:57287"/>
        <dbReference type="ChEBI" id="CHEBI:57288"/>
        <dbReference type="ChEBI" id="CHEBI:57305"/>
        <dbReference type="ChEBI" id="CHEBI:78948"/>
        <dbReference type="EC" id="2.3.1.29"/>
    </reaction>
    <physiologicalReaction direction="right-to-left" evidence="6">
        <dbReference type="Rhea" id="RHEA:20738"/>
    </physiologicalReaction>
</comment>
<accession>A0A834UF64</accession>
<sequence>MYRVFNRTIKDRSIKRIQSANASSLVTFIKPELEAIKAAGTWKKERIIVSPQRTRIVLKDGTKVLNFCANDYLGLADNKEIIASAKVALDKYGAGLSSVRFICGTQEIHIELEKKIAAFHGREAAILYASCFDANAGLFEALLKPEDAVFSDELNHASIIDGIRLCKAKKYRYKHRDMADLERQLKESSTSGLRVIATDGVFSMNGTIAPLPDIIELAKKYNAVTFVDDCHATGLFGKTGRGTEEYFNHVGSIDIINSTLGKALGGASGGYTVSKKELIDLLKQRSRPYLFSNSLPPSVIATANKAMDLISSNTTFLDNLVRNTEHFRKSMIAAGFTINGNNHPICPIMLGDAKLASTFADEMIRKEIYVIGFSYPVVPKGKARIRVQISAAHTKEDINKASLIPQKKPKLAQHITHQRPPFSSTEAWEAVATESDPADFVPLVLEANDNDEGDKVIGIICGAIKTLKNQRWKPETLTYMGLLYLAKIRASIFSNDCILHALSSLLKRDQGHNYKSKGNPLVPVLAANLLMKGFHDKKNWPEIFVQLYIEDALGERVWIDHEECKGFVDNILTGFNTRQPPRSVLQTELSVLTPRDCHSPSTIDDEEPGTSTVQFSGDKEKIEFPVTSRYTHCIDNVEYIVLTAVKEQINRRQPESITRNFLRLLSSACGFVEIRNIAVPRLEMWLHNPKLMRPAQELLSYICYNCTSHTQKDVEVISQLVKMRLKTKAVINLYLNGVKELIGLHPENLSTILKHTIYNELSNARNPNNMPMLAVIFQTLPEQAAKLLAEIFQDLLMNREDYLRPLRALLREIVRVCRHDINLVTFARTLMLERQDIAQQLLNFEFKERVFISLIDLLCLCMLLAISPQVKEAAALAQRGDKEDVALLHHFQNLVATIQYEAVLWLRNSAQQMYLVGKNELLHGLHKILMLESAEHYYKLDNWPPESDRVFYLRLVSDVPLLQTTLLRLLLMGFAKDNSITHSETLDLTDQLIRRAAANSTESFPMLQADKTDIIELIFNLCIYQPPGTINIPAGYVPPTLAISNLYWKGWIMLLILAAHNPSTIGALAWKRYPILRTLMEMCITNHFAYPPPTMALPEIMEQERAKELQVEAIEKQEILEYESHLAAASTRIQISEQNSLLLSQLITMDPTGIARRPPPAVLEQIKSLNVSHRLGHLLCRSRKPDFLLDIIQRQQQSSSQSMPWLADLVQNSEGSLSQLPVQCLCEFLLSTSTQAAEKQPRQQQLLAHLQTLLTDPNQDQQHAYEVLEYFLRRLSSQQSSSRLQAITGLKMVLDSIPLEEETMEMDIEVDREIWLLRKLPSIPHFVSVRSLVSTALRGACQVENNPDLVHAYISYLAAHTTEDDLPDLTDLANEISQLVVERSTIIAAILPQPEGDNHQTKQTLHAFMAIFCNYLEKARAPRGEGYTWSESQDQILVQWSSGEECTMHILVVHAMIILLTYDSSDDDELFANLLETWFPLNADPPKAFLVDTSEEALLIPDWLKLRMIRSNVPRLVDAALKDLEPQQLVLFIQSFGIPVSSMSKLLHTLDAGVQIDPSSVGEAVLDKTYMAQLVEVQHRRGATGGLVFVQVLQLLEPHLPEENAMAINKLQEPLPQSAMVQKQSVIQCSVKTDVPHLINRLFIENISLNQKIDAYRRLHKTLAKDLQKSAKESGAVVLAIQHICSVLSSMQVKQFLASLVHMSQYSCTLMRVILLPLKSLSTPKQVVELARNMCLNLISLIGDIKAPILSILRDFANVQLTNTPQRRELTILMQNRDPGAILENTDTVNLEGVGRKLLDISLKQQKNDVLIEAMTRLLITDSNEGIVRSRTGLLIDWLASVEPELIDTCPNLQMKLLFGKTKVHVNMDNNTLSLHSCRPYLLTLLTHRASWTTLYKCVGHLLDKYDDGYDPSAVLDFLWALTCNPKLWQGRDKFTPKHYVPENILLLQKEQLLNLVAYVVAEAVIICNCENRNAALTRMELRLDLLLHCISTNDHLIARVVKYLTEQMMQNTSVNTDMAHQFLLHMYMKIPKVICYLDTHQTTKFVAGAKITGWTGSVLDCMSHSLLTALAATPRQKAWTFKSQEFELCARKIAAVHPILVLRQLPMLASSLMGRCYMEYNQFRTGHHLNLFVQVMGLLELLQPYIFNEEHKTALEDTLENYFQCFQIYSPMKEFTPLLTRFVSFLYGYISYDPNRALKYLQKHAQILHELQAHYPNLAILRTLISGIPIPREGEDTEEILLTLAPSPLPSEPAIPAHRQPLLAILSRLHGEDVFGALQEIEHLSSRKPAVLEPIIDNIAELLVSPQGNIRTLAHTLLARALKHHPVPNINILSAFQRCLDNPRADILMSALDKLPEIVLCMQEHALPLLEKVFELGINSNVNTVPYINRSIALLNTQRGC</sequence>
<evidence type="ECO:0000256" key="7">
    <source>
        <dbReference type="ARBA" id="ARBA00067076"/>
    </source>
</evidence>
<dbReference type="FunFam" id="3.90.1150.10:FF:000004">
    <property type="entry name" value="2-amino-3-ketobutyrate coenzyme A ligase"/>
    <property type="match status" value="1"/>
</dbReference>